<proteinExistence type="predicted"/>
<protein>
    <submittedName>
        <fullName evidence="1">Uncharacterized protein</fullName>
    </submittedName>
</protein>
<organism evidence="1">
    <name type="scientific">viral metagenome</name>
    <dbReference type="NCBI Taxonomy" id="1070528"/>
    <lineage>
        <taxon>unclassified sequences</taxon>
        <taxon>metagenomes</taxon>
        <taxon>organismal metagenomes</taxon>
    </lineage>
</organism>
<dbReference type="EMBL" id="MN740527">
    <property type="protein sequence ID" value="QHU31454.1"/>
    <property type="molecule type" value="Genomic_DNA"/>
</dbReference>
<evidence type="ECO:0000313" key="1">
    <source>
        <dbReference type="EMBL" id="QHU31454.1"/>
    </source>
</evidence>
<name>A0A6C0LPF6_9ZZZZ</name>
<accession>A0A6C0LPF6</accession>
<sequence>MKFLSALTFLAVLSVITDGFLFPIPKTVSNRRSLQLRDGNNPLITCNEKYVYMKYLIGIRNLKRVYRIVKDNHLADIQNAVNILNVLNFLNNTQMTITRDNNAYDGNSMQINNTDKIAKNLILSNIYIDVSTVKYIQISTKNDTLIVELDKNNANTNSNVLYDISKIDNFLSSISLLMKIININ</sequence>
<reference evidence="1" key="1">
    <citation type="journal article" date="2020" name="Nature">
        <title>Giant virus diversity and host interactions through global metagenomics.</title>
        <authorList>
            <person name="Schulz F."/>
            <person name="Roux S."/>
            <person name="Paez-Espino D."/>
            <person name="Jungbluth S."/>
            <person name="Walsh D.A."/>
            <person name="Denef V.J."/>
            <person name="McMahon K.D."/>
            <person name="Konstantinidis K.T."/>
            <person name="Eloe-Fadrosh E.A."/>
            <person name="Kyrpides N.C."/>
            <person name="Woyke T."/>
        </authorList>
    </citation>
    <scope>NUCLEOTIDE SEQUENCE</scope>
    <source>
        <strain evidence="1">GVMAG-M-3300027963-21</strain>
    </source>
</reference>
<dbReference type="AlphaFoldDB" id="A0A6C0LPF6"/>